<protein>
    <recommendedName>
        <fullName evidence="10">Ras-GAP domain-containing protein</fullName>
    </recommendedName>
</protein>
<dbReference type="Proteomes" id="UP000318571">
    <property type="component" value="Chromosome 11"/>
</dbReference>
<evidence type="ECO:0000259" key="7">
    <source>
        <dbReference type="PROSITE" id="PS50018"/>
    </source>
</evidence>
<dbReference type="PROSITE" id="PS50018">
    <property type="entry name" value="RAS_GTPASE_ACTIV_2"/>
    <property type="match status" value="1"/>
</dbReference>
<feature type="region of interest" description="Disordered" evidence="4">
    <location>
        <begin position="651"/>
        <end position="771"/>
    </location>
</feature>
<evidence type="ECO:0000259" key="6">
    <source>
        <dbReference type="PROSITE" id="PS50004"/>
    </source>
</evidence>
<feature type="compositionally biased region" description="Basic and acidic residues" evidence="4">
    <location>
        <begin position="914"/>
        <end position="927"/>
    </location>
</feature>
<dbReference type="Gene3D" id="1.10.506.10">
    <property type="entry name" value="GTPase Activation - p120gap, domain 1"/>
    <property type="match status" value="2"/>
</dbReference>
<dbReference type="AlphaFoldDB" id="A0A553PKJ2"/>
<dbReference type="Pfam" id="PF12004">
    <property type="entry name" value="DAB2P_C"/>
    <property type="match status" value="1"/>
</dbReference>
<dbReference type="SUPFAM" id="SSF49562">
    <property type="entry name" value="C2 domain (Calcium/lipid-binding domain, CaLB)"/>
    <property type="match status" value="1"/>
</dbReference>
<dbReference type="PANTHER" id="PTHR10194">
    <property type="entry name" value="RAS GTPASE-ACTIVATING PROTEINS"/>
    <property type="match status" value="1"/>
</dbReference>
<dbReference type="SMART" id="SM00323">
    <property type="entry name" value="RasGAP"/>
    <property type="match status" value="1"/>
</dbReference>
<dbReference type="PROSITE" id="PS00509">
    <property type="entry name" value="RAS_GTPASE_ACTIV_1"/>
    <property type="match status" value="1"/>
</dbReference>
<evidence type="ECO:0000313" key="9">
    <source>
        <dbReference type="Proteomes" id="UP000318571"/>
    </source>
</evidence>
<keyword evidence="9" id="KW-1185">Reference proteome</keyword>
<dbReference type="SUPFAM" id="SSF50729">
    <property type="entry name" value="PH domain-like"/>
    <property type="match status" value="1"/>
</dbReference>
<evidence type="ECO:0000313" key="8">
    <source>
        <dbReference type="EMBL" id="TRY78202.1"/>
    </source>
</evidence>
<evidence type="ECO:0000256" key="1">
    <source>
        <dbReference type="ARBA" id="ARBA00022468"/>
    </source>
</evidence>
<dbReference type="PROSITE" id="PS50004">
    <property type="entry name" value="C2"/>
    <property type="match status" value="1"/>
</dbReference>
<feature type="domain" description="C2" evidence="6">
    <location>
        <begin position="109"/>
        <end position="222"/>
    </location>
</feature>
<dbReference type="InterPro" id="IPR021887">
    <property type="entry name" value="DAB2P_C"/>
</dbReference>
<keyword evidence="3" id="KW-0175">Coiled coil</keyword>
<dbReference type="InterPro" id="IPR008936">
    <property type="entry name" value="Rho_GTPase_activation_prot"/>
</dbReference>
<evidence type="ECO:0000256" key="4">
    <source>
        <dbReference type="SAM" id="MobiDB-lite"/>
    </source>
</evidence>
<feature type="region of interest" description="Disordered" evidence="4">
    <location>
        <begin position="900"/>
        <end position="947"/>
    </location>
</feature>
<evidence type="ECO:0000259" key="5">
    <source>
        <dbReference type="PROSITE" id="PS50003"/>
    </source>
</evidence>
<name>A0A553PKJ2_TIGCA</name>
<sequence>MRESRWRSMSIMDLNLTKRRSLGQSGGSSGGVMASAMSLSNNSGQSYELIKSTQSLVDRLRLNAEDITIQPVHPSIIGQDTWFQITYTSSGTTRYFSCQNAKERDEWIQSLKKTLMLTEDRRRTDNCLKLVVLEVKGLRDNKKYYVEIHVDDKLYARTSSKKMDGMCFWGEHFEFKDLPHTDKISLHIHKDKGNRKKPKKPVGRVKISIASIQSRYAQEKWHPVDKSSRRESPSIRLKCQFQSVDILPLRDYEDFLYFLKDEYKSICKLFEPNISVKVKEELSLSLMNVFHGEDIAEDVLAEIVVDEISNIENEHLTFRGNSIATKAMESYIKLVGQRYLQSTLQNVITERLLNDQDLEVDPIKVSDPDELRTNRANLQKAVKQVWSRIAKSYSYFPIQLQRCFYKIRQYLQHVGKPEVGDNLISSCIFLRYLCPAILSPSLFNLTDEYPSKRANRNLTLIAKTLQTLANFTRYEGKENSMEFLNSFLDEESGPMKSFLHQISSPLAEDGWIPNLASPLEKTDLGKHLSCLHCILFENIGKMPSDNAKALRLRELLDDINNILHRPTINQLQQISQPTLTSLRQAQGEHTPIGNPQQKSTFTWSWTLPKRPKANGNNDRNSTTFSHPIPQHSGSNKSSASIIFAKPEAGISLSSDTSSSTSLTPSPGAQMKGRMWSTKSSASSSSSSAILGPHRHKHATDLPLRRAKMSTMSLDDTDSSDDSTYSSQCQSDATSTPKCTSHTLPRPVTGGVGGYSTHGRHKGVHRGGISRTQLNAKSFSDYEHEIMELRNAMETLQIKLIETERKLEHQEYSTCSSPVQREENSVREMVNRLVNEEDQLRRDHVDMDGDRGEKERMILMQQKKIAALDTANERLVQELNRLGEKLKGGLVMADCDGTNSTITSTTATSSNLTTSDRRLSEPRPKARETFTSNTLPSRRTTNNMVQDTPKTVEELLDSLHSTPI</sequence>
<keyword evidence="1" id="KW-0343">GTPase activation</keyword>
<evidence type="ECO:0000256" key="3">
    <source>
        <dbReference type="SAM" id="Coils"/>
    </source>
</evidence>
<dbReference type="InterPro" id="IPR023152">
    <property type="entry name" value="RasGAP_CS"/>
</dbReference>
<feature type="compositionally biased region" description="Low complexity" evidence="4">
    <location>
        <begin position="679"/>
        <end position="688"/>
    </location>
</feature>
<dbReference type="InterPro" id="IPR057606">
    <property type="entry name" value="SynGAP1-like_PH"/>
</dbReference>
<reference evidence="8 9" key="1">
    <citation type="journal article" date="2018" name="Nat. Ecol. Evol.">
        <title>Genomic signatures of mitonuclear coevolution across populations of Tigriopus californicus.</title>
        <authorList>
            <person name="Barreto F.S."/>
            <person name="Watson E.T."/>
            <person name="Lima T.G."/>
            <person name="Willett C.S."/>
            <person name="Edmands S."/>
            <person name="Li W."/>
            <person name="Burton R.S."/>
        </authorList>
    </citation>
    <scope>NUCLEOTIDE SEQUENCE [LARGE SCALE GENOMIC DNA]</scope>
    <source>
        <strain evidence="8 9">San Diego</strain>
    </source>
</reference>
<dbReference type="STRING" id="6832.A0A553PKJ2"/>
<feature type="compositionally biased region" description="Polar residues" evidence="4">
    <location>
        <begin position="928"/>
        <end position="947"/>
    </location>
</feature>
<organism evidence="8 9">
    <name type="scientific">Tigriopus californicus</name>
    <name type="common">Marine copepod</name>
    <dbReference type="NCBI Taxonomy" id="6832"/>
    <lineage>
        <taxon>Eukaryota</taxon>
        <taxon>Metazoa</taxon>
        <taxon>Ecdysozoa</taxon>
        <taxon>Arthropoda</taxon>
        <taxon>Crustacea</taxon>
        <taxon>Multicrustacea</taxon>
        <taxon>Hexanauplia</taxon>
        <taxon>Copepoda</taxon>
        <taxon>Harpacticoida</taxon>
        <taxon>Harpacticidae</taxon>
        <taxon>Tigriopus</taxon>
    </lineage>
</organism>
<feature type="compositionally biased region" description="Low complexity" evidence="4">
    <location>
        <begin position="900"/>
        <end position="913"/>
    </location>
</feature>
<feature type="compositionally biased region" description="Low complexity" evidence="4">
    <location>
        <begin position="651"/>
        <end position="666"/>
    </location>
</feature>
<dbReference type="OMA" id="PWKPDLV"/>
<keyword evidence="2" id="KW-0597">Phosphoprotein</keyword>
<dbReference type="EMBL" id="VCGU01000003">
    <property type="protein sequence ID" value="TRY78202.1"/>
    <property type="molecule type" value="Genomic_DNA"/>
</dbReference>
<dbReference type="Pfam" id="PF00616">
    <property type="entry name" value="RasGAP"/>
    <property type="match status" value="2"/>
</dbReference>
<evidence type="ECO:0000256" key="2">
    <source>
        <dbReference type="ARBA" id="ARBA00022553"/>
    </source>
</evidence>
<dbReference type="CDD" id="cd05136">
    <property type="entry name" value="RasGAP_DAB2IP"/>
    <property type="match status" value="1"/>
</dbReference>
<dbReference type="OrthoDB" id="5572587at2759"/>
<feature type="region of interest" description="Disordered" evidence="4">
    <location>
        <begin position="583"/>
        <end position="638"/>
    </location>
</feature>
<feature type="compositionally biased region" description="Polar residues" evidence="4">
    <location>
        <begin position="593"/>
        <end position="605"/>
    </location>
</feature>
<comment type="caution">
    <text evidence="8">The sequence shown here is derived from an EMBL/GenBank/DDBJ whole genome shotgun (WGS) entry which is preliminary data.</text>
</comment>
<dbReference type="Pfam" id="PF00168">
    <property type="entry name" value="C2"/>
    <property type="match status" value="1"/>
</dbReference>
<gene>
    <name evidence="8" type="ORF">TCAL_13221</name>
</gene>
<feature type="compositionally biased region" description="Low complexity" evidence="4">
    <location>
        <begin position="721"/>
        <end position="731"/>
    </location>
</feature>
<dbReference type="SUPFAM" id="SSF48350">
    <property type="entry name" value="GTPase activation domain, GAP"/>
    <property type="match status" value="1"/>
</dbReference>
<dbReference type="InterPro" id="IPR039360">
    <property type="entry name" value="Ras_GTPase"/>
</dbReference>
<dbReference type="Pfam" id="PF25321">
    <property type="entry name" value="PH_RASGAP"/>
    <property type="match status" value="1"/>
</dbReference>
<dbReference type="SMART" id="SM00239">
    <property type="entry name" value="C2"/>
    <property type="match status" value="1"/>
</dbReference>
<feature type="domain" description="Ras-GAP" evidence="7">
    <location>
        <begin position="278"/>
        <end position="470"/>
    </location>
</feature>
<feature type="compositionally biased region" description="Polar residues" evidence="4">
    <location>
        <begin position="614"/>
        <end position="638"/>
    </location>
</feature>
<dbReference type="GO" id="GO:0005096">
    <property type="term" value="F:GTPase activator activity"/>
    <property type="evidence" value="ECO:0007669"/>
    <property type="project" value="UniProtKB-KW"/>
</dbReference>
<dbReference type="InterPro" id="IPR001936">
    <property type="entry name" value="RasGAP_dom"/>
</dbReference>
<dbReference type="InterPro" id="IPR035892">
    <property type="entry name" value="C2_domain_sf"/>
</dbReference>
<proteinExistence type="predicted"/>
<feature type="domain" description="PH" evidence="5">
    <location>
        <begin position="83"/>
        <end position="116"/>
    </location>
</feature>
<evidence type="ECO:0008006" key="10">
    <source>
        <dbReference type="Google" id="ProtNLM"/>
    </source>
</evidence>
<dbReference type="InterPro" id="IPR001849">
    <property type="entry name" value="PH_domain"/>
</dbReference>
<feature type="compositionally biased region" description="Polar residues" evidence="4">
    <location>
        <begin position="732"/>
        <end position="742"/>
    </location>
</feature>
<accession>A0A553PKJ2</accession>
<dbReference type="InterPro" id="IPR000008">
    <property type="entry name" value="C2_dom"/>
</dbReference>
<feature type="coiled-coil region" evidence="3">
    <location>
        <begin position="778"/>
        <end position="838"/>
    </location>
</feature>
<dbReference type="PROSITE" id="PS50003">
    <property type="entry name" value="PH_DOMAIN"/>
    <property type="match status" value="1"/>
</dbReference>
<dbReference type="Gene3D" id="2.60.40.150">
    <property type="entry name" value="C2 domain"/>
    <property type="match status" value="1"/>
</dbReference>
<dbReference type="PANTHER" id="PTHR10194:SF60">
    <property type="entry name" value="RAS GTPASE-ACTIVATING PROTEIN RASKOL"/>
    <property type="match status" value="1"/>
</dbReference>